<keyword evidence="8" id="KW-0966">Cell projection</keyword>
<feature type="compositionally biased region" description="Basic and acidic residues" evidence="9">
    <location>
        <begin position="58"/>
        <end position="70"/>
    </location>
</feature>
<name>A0A1D2NHL3_ORCCI</name>
<feature type="compositionally biased region" description="Basic and acidic residues" evidence="9">
    <location>
        <begin position="763"/>
        <end position="784"/>
    </location>
</feature>
<keyword evidence="5" id="KW-0282">Flagellum</keyword>
<dbReference type="PANTHER" id="PTHR46613">
    <property type="entry name" value="RADIAL SPOKE HEAD 10 HOMOLOG B-RELATED"/>
    <property type="match status" value="1"/>
</dbReference>
<dbReference type="SMART" id="SM00698">
    <property type="entry name" value="MORN"/>
    <property type="match status" value="9"/>
</dbReference>
<feature type="compositionally biased region" description="Low complexity" evidence="9">
    <location>
        <begin position="14"/>
        <end position="31"/>
    </location>
</feature>
<dbReference type="Pfam" id="PF02493">
    <property type="entry name" value="MORN"/>
    <property type="match status" value="9"/>
</dbReference>
<evidence type="ECO:0000256" key="3">
    <source>
        <dbReference type="ARBA" id="ARBA00022490"/>
    </source>
</evidence>
<comment type="caution">
    <text evidence="10">The sequence shown here is derived from an EMBL/GenBank/DDBJ whole genome shotgun (WGS) entry which is preliminary data.</text>
</comment>
<dbReference type="OrthoDB" id="294378at2759"/>
<evidence type="ECO:0000256" key="8">
    <source>
        <dbReference type="ARBA" id="ARBA00023273"/>
    </source>
</evidence>
<dbReference type="GO" id="GO:0005930">
    <property type="term" value="C:axoneme"/>
    <property type="evidence" value="ECO:0007669"/>
    <property type="project" value="UniProtKB-SubCell"/>
</dbReference>
<evidence type="ECO:0000256" key="9">
    <source>
        <dbReference type="SAM" id="MobiDB-lite"/>
    </source>
</evidence>
<feature type="region of interest" description="Disordered" evidence="9">
    <location>
        <begin position="1"/>
        <end position="219"/>
    </location>
</feature>
<keyword evidence="3" id="KW-0963">Cytoplasm</keyword>
<dbReference type="Gene3D" id="2.20.110.10">
    <property type="entry name" value="Histone H3 K4-specific methyltransferase SET7/9 N-terminal domain"/>
    <property type="match status" value="4"/>
</dbReference>
<gene>
    <name evidence="10" type="ORF">Ocin01_02003</name>
</gene>
<keyword evidence="11" id="KW-1185">Reference proteome</keyword>
<dbReference type="SUPFAM" id="SSF82185">
    <property type="entry name" value="Histone H3 K4-specific methyltransferase SET7/9 N-terminal domain"/>
    <property type="match status" value="3"/>
</dbReference>
<evidence type="ECO:0000256" key="5">
    <source>
        <dbReference type="ARBA" id="ARBA00022846"/>
    </source>
</evidence>
<dbReference type="InterPro" id="IPR003409">
    <property type="entry name" value="MORN"/>
</dbReference>
<dbReference type="EMBL" id="LJIJ01000037">
    <property type="protein sequence ID" value="ODN04702.1"/>
    <property type="molecule type" value="Genomic_DNA"/>
</dbReference>
<protein>
    <submittedName>
        <fullName evidence="10">Radial spoke head 10 B</fullName>
    </submittedName>
</protein>
<dbReference type="STRING" id="48709.A0A1D2NHL3"/>
<keyword evidence="7" id="KW-0206">Cytoskeleton</keyword>
<feature type="compositionally biased region" description="Polar residues" evidence="9">
    <location>
        <begin position="159"/>
        <end position="168"/>
    </location>
</feature>
<evidence type="ECO:0000256" key="4">
    <source>
        <dbReference type="ARBA" id="ARBA00022737"/>
    </source>
</evidence>
<comment type="subcellular location">
    <subcellularLocation>
        <location evidence="1">Cell projection</location>
        <location evidence="1">Cilium</location>
        <location evidence="1">Flagellum</location>
    </subcellularLocation>
    <subcellularLocation>
        <location evidence="2">Cytoplasm</location>
        <location evidence="2">Cytoskeleton</location>
        <location evidence="2">Cilium axoneme</location>
    </subcellularLocation>
</comment>
<evidence type="ECO:0000313" key="10">
    <source>
        <dbReference type="EMBL" id="ODN04702.1"/>
    </source>
</evidence>
<dbReference type="Proteomes" id="UP000094527">
    <property type="component" value="Unassembled WGS sequence"/>
</dbReference>
<feature type="compositionally biased region" description="Basic and acidic residues" evidence="9">
    <location>
        <begin position="38"/>
        <end position="47"/>
    </location>
</feature>
<evidence type="ECO:0000256" key="2">
    <source>
        <dbReference type="ARBA" id="ARBA00004430"/>
    </source>
</evidence>
<reference evidence="10 11" key="1">
    <citation type="journal article" date="2016" name="Genome Biol. Evol.">
        <title>Gene Family Evolution Reflects Adaptation to Soil Environmental Stressors in the Genome of the Collembolan Orchesella cincta.</title>
        <authorList>
            <person name="Faddeeva-Vakhrusheva A."/>
            <person name="Derks M.F."/>
            <person name="Anvar S.Y."/>
            <person name="Agamennone V."/>
            <person name="Suring W."/>
            <person name="Smit S."/>
            <person name="van Straalen N.M."/>
            <person name="Roelofs D."/>
        </authorList>
    </citation>
    <scope>NUCLEOTIDE SEQUENCE [LARGE SCALE GENOMIC DNA]</scope>
    <source>
        <tissue evidence="10">Mixed pool</tissue>
    </source>
</reference>
<evidence type="ECO:0000313" key="11">
    <source>
        <dbReference type="Proteomes" id="UP000094527"/>
    </source>
</evidence>
<accession>A0A1D2NHL3</accession>
<sequence>MEGGGGNEKRKSDASAAESNNSKKGSSGKRATNAGNEATDKSQEKRKTNIVASNKRKSIGEGSDKTKAEDSELPSSLPQKSIAYEGKKSIQRKSGGGEDENDSGVHPAKSISGAIGRKSQKRSLGGGSEEAELGAADSTRPPQKSVAAEPEYKPLFRITNPNIRTSPPKNIEDAEDDGNEQRRGSRSSITNKDLKKRRETRTSGEEGESEQSEEDRSILGDANVPLESLEEFVEGFGPKSFYVLKKRELLVKATFCFSVEPEAEIVEVEKSRGSMLKDKWQGISQFIRRTFDEPSRVFKLRGYHSEPNLSLPFEDKFDTKIPTEEGDFPKTPKKFVSCEDIVFCTGNEHPNLVRGVLSEIKLRSYAIDDKAKTEWQEVVELEKKRFSFFDELFAMGYVVDSLEVLSNPPKGEDGKIPQGEYFVEAEEKHYRKKVDYGRVVFKTKHVYTGNFLDWYFEGPGRYSWQDGTIYQGEFSHGLMHGPGSIHWPDGCVYEGHFINGIRTGWGVYSTADGYTFAGEWFKGLPHGYGKMWYDPEDDENDYYEGQWEKGLPQGVGTRQYSTGDRYVGNWSRGLRNGYGIMIWLQERQVYKGDWLDGVPHGFGKHIWYLERSTSNPFPSRHVYQGAWILGRREGIGKMIYPCGSVYEGRWKNGQRHGKGMFINPAGDILVGLFRAGSILGGSDVPLHAPTYDCDYGGLTEWLTAKFSLNLEDNFDDESLHEITRLYLPYIRKLYHRAGEYSQKYGNHGLYPAYMKKTNTAKSHPNEGKHHDHYGHHNTDPEESHPHHRGYSRLDEPQHMKGKVEKPDALDGVNPVTRFGLWLVYS</sequence>
<dbReference type="GO" id="GO:0031514">
    <property type="term" value="C:motile cilium"/>
    <property type="evidence" value="ECO:0007669"/>
    <property type="project" value="UniProtKB-SubCell"/>
</dbReference>
<evidence type="ECO:0000256" key="1">
    <source>
        <dbReference type="ARBA" id="ARBA00004230"/>
    </source>
</evidence>
<dbReference type="AlphaFoldDB" id="A0A1D2NHL3"/>
<keyword evidence="6" id="KW-0969">Cilium</keyword>
<keyword evidence="4" id="KW-0677">Repeat</keyword>
<dbReference type="PANTHER" id="PTHR46613:SF1">
    <property type="entry name" value="RADIAL SPOKE HEAD 10 HOMOLOG B-RELATED"/>
    <property type="match status" value="1"/>
</dbReference>
<evidence type="ECO:0000256" key="7">
    <source>
        <dbReference type="ARBA" id="ARBA00023212"/>
    </source>
</evidence>
<feature type="region of interest" description="Disordered" evidence="9">
    <location>
        <begin position="758"/>
        <end position="793"/>
    </location>
</feature>
<proteinExistence type="predicted"/>
<organism evidence="10 11">
    <name type="scientific">Orchesella cincta</name>
    <name type="common">Springtail</name>
    <name type="synonym">Podura cincta</name>
    <dbReference type="NCBI Taxonomy" id="48709"/>
    <lineage>
        <taxon>Eukaryota</taxon>
        <taxon>Metazoa</taxon>
        <taxon>Ecdysozoa</taxon>
        <taxon>Arthropoda</taxon>
        <taxon>Hexapoda</taxon>
        <taxon>Collembola</taxon>
        <taxon>Entomobryomorpha</taxon>
        <taxon>Entomobryoidea</taxon>
        <taxon>Orchesellidae</taxon>
        <taxon>Orchesellinae</taxon>
        <taxon>Orchesella</taxon>
    </lineage>
</organism>
<evidence type="ECO:0000256" key="6">
    <source>
        <dbReference type="ARBA" id="ARBA00023069"/>
    </source>
</evidence>